<dbReference type="Proteomes" id="UP000219621">
    <property type="component" value="Unassembled WGS sequence"/>
</dbReference>
<dbReference type="EMBL" id="OCNJ01000015">
    <property type="protein sequence ID" value="SOE01042.1"/>
    <property type="molecule type" value="Genomic_DNA"/>
</dbReference>
<accession>A0A286GZZ8</accession>
<sequence length="155" mass="16038">MFSKASKTPARDARGDAAVKSVPSIVSADLTITGDLVSRGEIQVDGTIEGDIECRTLVIGSQGSVTGEITAEDVRIHGSVSGQVRAKSVFLAATAHMVGDITHESLAIEPGAFMEGHCRRMPDISAATAPLVLADVKKAEPEDKAKAAEPETALG</sequence>
<dbReference type="InterPro" id="IPR007607">
    <property type="entry name" value="BacA/B"/>
</dbReference>
<dbReference type="Pfam" id="PF04519">
    <property type="entry name" value="Bactofilin"/>
    <property type="match status" value="1"/>
</dbReference>
<evidence type="ECO:0000256" key="1">
    <source>
        <dbReference type="ARBA" id="ARBA00044755"/>
    </source>
</evidence>
<reference evidence="2 3" key="1">
    <citation type="submission" date="2017-09" db="EMBL/GenBank/DDBJ databases">
        <authorList>
            <person name="Ehlers B."/>
            <person name="Leendertz F.H."/>
        </authorList>
    </citation>
    <scope>NUCLEOTIDE SEQUENCE [LARGE SCALE GENOMIC DNA]</scope>
    <source>
        <strain evidence="2 3">USBA 140</strain>
    </source>
</reference>
<dbReference type="AlphaFoldDB" id="A0A286GZZ8"/>
<dbReference type="PANTHER" id="PTHR35024:SF4">
    <property type="entry name" value="POLYMER-FORMING CYTOSKELETAL PROTEIN"/>
    <property type="match status" value="1"/>
</dbReference>
<proteinExistence type="inferred from homology"/>
<gene>
    <name evidence="2" type="ORF">SAMN05421508_11570</name>
</gene>
<comment type="similarity">
    <text evidence="1">Belongs to the bactofilin family.</text>
</comment>
<evidence type="ECO:0000313" key="2">
    <source>
        <dbReference type="EMBL" id="SOE01042.1"/>
    </source>
</evidence>
<evidence type="ECO:0000313" key="3">
    <source>
        <dbReference type="Proteomes" id="UP000219621"/>
    </source>
</evidence>
<protein>
    <submittedName>
        <fullName evidence="2">Protein CcmA, bactofilin family</fullName>
    </submittedName>
</protein>
<dbReference type="PANTHER" id="PTHR35024">
    <property type="entry name" value="HYPOTHETICAL CYTOSOLIC PROTEIN"/>
    <property type="match status" value="1"/>
</dbReference>
<name>A0A286GZZ8_9PROT</name>
<keyword evidence="3" id="KW-1185">Reference proteome</keyword>
<organism evidence="2 3">
    <name type="scientific">Caenispirillum bisanense</name>
    <dbReference type="NCBI Taxonomy" id="414052"/>
    <lineage>
        <taxon>Bacteria</taxon>
        <taxon>Pseudomonadati</taxon>
        <taxon>Pseudomonadota</taxon>
        <taxon>Alphaproteobacteria</taxon>
        <taxon>Rhodospirillales</taxon>
        <taxon>Novispirillaceae</taxon>
        <taxon>Caenispirillum</taxon>
    </lineage>
</organism>
<dbReference type="OrthoDB" id="5738271at2"/>